<dbReference type="PANTHER" id="PTHR10458">
    <property type="entry name" value="PEPTIDE DEFORMYLASE"/>
    <property type="match status" value="1"/>
</dbReference>
<dbReference type="HAMAP" id="MF_00163">
    <property type="entry name" value="Pep_deformylase"/>
    <property type="match status" value="1"/>
</dbReference>
<dbReference type="EMBL" id="JACWMS010000003">
    <property type="protein sequence ID" value="MBD1320878.1"/>
    <property type="molecule type" value="Genomic_DNA"/>
</dbReference>
<dbReference type="RefSeq" id="WP_190267564.1">
    <property type="nucleotide sequence ID" value="NZ_BAABAD010000001.1"/>
</dbReference>
<proteinExistence type="inferred from homology"/>
<dbReference type="EC" id="3.5.1.88" evidence="6"/>
<reference evidence="7 8" key="1">
    <citation type="submission" date="2020-09" db="EMBL/GenBank/DDBJ databases">
        <title>Novel species in genus Gordonia.</title>
        <authorList>
            <person name="Zhang G."/>
        </authorList>
    </citation>
    <scope>NUCLEOTIDE SEQUENCE [LARGE SCALE GENOMIC DNA]</scope>
    <source>
        <strain evidence="7 8">ON-33</strain>
    </source>
</reference>
<comment type="catalytic activity">
    <reaction evidence="6">
        <text>N-terminal N-formyl-L-methionyl-[peptide] + H2O = N-terminal L-methionyl-[peptide] + formate</text>
        <dbReference type="Rhea" id="RHEA:24420"/>
        <dbReference type="Rhea" id="RHEA-COMP:10639"/>
        <dbReference type="Rhea" id="RHEA-COMP:10640"/>
        <dbReference type="ChEBI" id="CHEBI:15377"/>
        <dbReference type="ChEBI" id="CHEBI:15740"/>
        <dbReference type="ChEBI" id="CHEBI:49298"/>
        <dbReference type="ChEBI" id="CHEBI:64731"/>
        <dbReference type="EC" id="3.5.1.88"/>
    </reaction>
</comment>
<dbReference type="CDD" id="cd00487">
    <property type="entry name" value="Pep_deformylase"/>
    <property type="match status" value="1"/>
</dbReference>
<dbReference type="InterPro" id="IPR036821">
    <property type="entry name" value="Peptide_deformylase_sf"/>
</dbReference>
<evidence type="ECO:0000256" key="5">
    <source>
        <dbReference type="ARBA" id="ARBA00023004"/>
    </source>
</evidence>
<dbReference type="Gene3D" id="3.90.45.10">
    <property type="entry name" value="Peptide deformylase"/>
    <property type="match status" value="1"/>
</dbReference>
<evidence type="ECO:0000256" key="3">
    <source>
        <dbReference type="ARBA" id="ARBA00022801"/>
    </source>
</evidence>
<evidence type="ECO:0000256" key="4">
    <source>
        <dbReference type="ARBA" id="ARBA00022917"/>
    </source>
</evidence>
<dbReference type="InterPro" id="IPR023635">
    <property type="entry name" value="Peptide_deformylase"/>
</dbReference>
<evidence type="ECO:0000256" key="2">
    <source>
        <dbReference type="ARBA" id="ARBA00022723"/>
    </source>
</evidence>
<keyword evidence="5 6" id="KW-0408">Iron</keyword>
<dbReference type="PANTHER" id="PTHR10458:SF2">
    <property type="entry name" value="PEPTIDE DEFORMYLASE, MITOCHONDRIAL"/>
    <property type="match status" value="1"/>
</dbReference>
<organism evidence="7 8">
    <name type="scientific">Gordonia hankookensis</name>
    <dbReference type="NCBI Taxonomy" id="589403"/>
    <lineage>
        <taxon>Bacteria</taxon>
        <taxon>Bacillati</taxon>
        <taxon>Actinomycetota</taxon>
        <taxon>Actinomycetes</taxon>
        <taxon>Mycobacteriales</taxon>
        <taxon>Gordoniaceae</taxon>
        <taxon>Gordonia</taxon>
    </lineage>
</organism>
<dbReference type="Proteomes" id="UP000602395">
    <property type="component" value="Unassembled WGS sequence"/>
</dbReference>
<keyword evidence="4 6" id="KW-0648">Protein biosynthesis</keyword>
<keyword evidence="8" id="KW-1185">Reference proteome</keyword>
<name>A0ABR7WES9_9ACTN</name>
<keyword evidence="2 6" id="KW-0479">Metal-binding</keyword>
<gene>
    <name evidence="6 7" type="primary">def</name>
    <name evidence="7" type="ORF">IDF66_14935</name>
</gene>
<protein>
    <recommendedName>
        <fullName evidence="6">Peptide deformylase</fullName>
        <shortName evidence="6">PDF</shortName>
        <ecNumber evidence="6">3.5.1.88</ecNumber>
    </recommendedName>
    <alternativeName>
        <fullName evidence="6">Polypeptide deformylase</fullName>
    </alternativeName>
</protein>
<sequence>MPVAELLRLGTPRTIVRWGDPVLHTPARPVTDFGTELQQLLADMFATNDAAHGAGLAAQQIGVDLAVFIYDCTDETGSRRTGVVCNPALTLPEGRARRLVSYGEGCLSLPGAYADVDRPDVATCEGQDQYGEAIVVTAGGTLGRCLQHEADHIDGMVFGDRLATRARKRLHRMFDEGSHRYADDWPRSPSGR</sequence>
<comment type="function">
    <text evidence="6">Removes the formyl group from the N-terminal Met of newly synthesized proteins. Requires at least a dipeptide for an efficient rate of reaction. N-terminal L-methionine is a prerequisite for activity but the enzyme has broad specificity at other positions.</text>
</comment>
<evidence type="ECO:0000313" key="7">
    <source>
        <dbReference type="EMBL" id="MBD1320878.1"/>
    </source>
</evidence>
<dbReference type="NCBIfam" id="TIGR00079">
    <property type="entry name" value="pept_deformyl"/>
    <property type="match status" value="1"/>
</dbReference>
<dbReference type="GO" id="GO:0042586">
    <property type="term" value="F:peptide deformylase activity"/>
    <property type="evidence" value="ECO:0007669"/>
    <property type="project" value="UniProtKB-EC"/>
</dbReference>
<comment type="caution">
    <text evidence="7">The sequence shown here is derived from an EMBL/GenBank/DDBJ whole genome shotgun (WGS) entry which is preliminary data.</text>
</comment>
<evidence type="ECO:0000256" key="1">
    <source>
        <dbReference type="ARBA" id="ARBA00010759"/>
    </source>
</evidence>
<accession>A0ABR7WES9</accession>
<dbReference type="Pfam" id="PF01327">
    <property type="entry name" value="Pep_deformylase"/>
    <property type="match status" value="1"/>
</dbReference>
<dbReference type="NCBIfam" id="NF001159">
    <property type="entry name" value="PRK00150.1-3"/>
    <property type="match status" value="1"/>
</dbReference>
<evidence type="ECO:0000256" key="6">
    <source>
        <dbReference type="HAMAP-Rule" id="MF_00163"/>
    </source>
</evidence>
<dbReference type="SUPFAM" id="SSF56420">
    <property type="entry name" value="Peptide deformylase"/>
    <property type="match status" value="1"/>
</dbReference>
<evidence type="ECO:0000313" key="8">
    <source>
        <dbReference type="Proteomes" id="UP000602395"/>
    </source>
</evidence>
<feature type="active site" evidence="6">
    <location>
        <position position="149"/>
    </location>
</feature>
<feature type="binding site" evidence="6">
    <location>
        <position position="148"/>
    </location>
    <ligand>
        <name>Fe cation</name>
        <dbReference type="ChEBI" id="CHEBI:24875"/>
    </ligand>
</feature>
<comment type="similarity">
    <text evidence="1 6">Belongs to the polypeptide deformylase family.</text>
</comment>
<comment type="cofactor">
    <cofactor evidence="6">
        <name>Fe(2+)</name>
        <dbReference type="ChEBI" id="CHEBI:29033"/>
    </cofactor>
    <text evidence="6">Binds 1 Fe(2+) ion.</text>
</comment>
<feature type="binding site" evidence="6">
    <location>
        <position position="106"/>
    </location>
    <ligand>
        <name>Fe cation</name>
        <dbReference type="ChEBI" id="CHEBI:24875"/>
    </ligand>
</feature>
<dbReference type="PIRSF" id="PIRSF004749">
    <property type="entry name" value="Pep_def"/>
    <property type="match status" value="1"/>
</dbReference>
<keyword evidence="3 6" id="KW-0378">Hydrolase</keyword>
<dbReference type="PRINTS" id="PR01576">
    <property type="entry name" value="PDEFORMYLASE"/>
</dbReference>
<feature type="binding site" evidence="6">
    <location>
        <position position="152"/>
    </location>
    <ligand>
        <name>Fe cation</name>
        <dbReference type="ChEBI" id="CHEBI:24875"/>
    </ligand>
</feature>